<evidence type="ECO:0000256" key="1">
    <source>
        <dbReference type="SAM" id="MobiDB-lite"/>
    </source>
</evidence>
<feature type="region of interest" description="Disordered" evidence="1">
    <location>
        <begin position="30"/>
        <end position="59"/>
    </location>
</feature>
<dbReference type="Proteomes" id="UP000250462">
    <property type="component" value="Unassembled WGS sequence"/>
</dbReference>
<protein>
    <submittedName>
        <fullName evidence="2">Uncharacterized protein</fullName>
    </submittedName>
</protein>
<dbReference type="RefSeq" id="WP_112260031.1">
    <property type="nucleotide sequence ID" value="NZ_QMIG01000030.1"/>
</dbReference>
<dbReference type="SUPFAM" id="SSF160424">
    <property type="entry name" value="BH3703-like"/>
    <property type="match status" value="1"/>
</dbReference>
<reference evidence="2 3" key="1">
    <citation type="submission" date="2018-06" db="EMBL/GenBank/DDBJ databases">
        <title>Phytoactinopolyspora halophila sp. nov., a novel halophilic actinomycete isolated from a saline soil in China.</title>
        <authorList>
            <person name="Tang S.-K."/>
        </authorList>
    </citation>
    <scope>NUCLEOTIDE SEQUENCE [LARGE SCALE GENOMIC DNA]</scope>
    <source>
        <strain evidence="2 3">YIM 96934</strain>
    </source>
</reference>
<name>A0A329QEB3_9ACTN</name>
<dbReference type="AlphaFoldDB" id="A0A329QEB3"/>
<evidence type="ECO:0000313" key="2">
    <source>
        <dbReference type="EMBL" id="RAW10049.1"/>
    </source>
</evidence>
<evidence type="ECO:0000313" key="3">
    <source>
        <dbReference type="Proteomes" id="UP000250462"/>
    </source>
</evidence>
<dbReference type="EMBL" id="QMIG01000030">
    <property type="protein sequence ID" value="RAW10049.1"/>
    <property type="molecule type" value="Genomic_DNA"/>
</dbReference>
<comment type="caution">
    <text evidence="2">The sequence shown here is derived from an EMBL/GenBank/DDBJ whole genome shotgun (WGS) entry which is preliminary data.</text>
</comment>
<dbReference type="InterPro" id="IPR036170">
    <property type="entry name" value="YezG-like_sf"/>
</dbReference>
<dbReference type="OrthoDB" id="6957847at2"/>
<proteinExistence type="predicted"/>
<accession>A0A329QEB3</accession>
<sequence>MSDEGGSIEFPDGRRFSEADLVQEIRRSLLGPAQDAESATTDEYGNPLPQLNLDERPRETDDALSRIGYALLAQLPERWETAILEMAVAADDVRATAIVKVQDSDDASYAVRFFFPDVEPDLAAACVELRRSMYEPHGHGAWYNIQIKLNRDGTIVPSYDFSNPPFVLWGPNEVDLVRRDHELYPRDPELLPAWHPSRA</sequence>
<keyword evidence="3" id="KW-1185">Reference proteome</keyword>
<organism evidence="2 3">
    <name type="scientific">Phytoactinopolyspora halophila</name>
    <dbReference type="NCBI Taxonomy" id="1981511"/>
    <lineage>
        <taxon>Bacteria</taxon>
        <taxon>Bacillati</taxon>
        <taxon>Actinomycetota</taxon>
        <taxon>Actinomycetes</taxon>
        <taxon>Jiangellales</taxon>
        <taxon>Jiangellaceae</taxon>
        <taxon>Phytoactinopolyspora</taxon>
    </lineage>
</organism>
<gene>
    <name evidence="2" type="ORF">DPM12_19485</name>
</gene>